<dbReference type="Gene3D" id="2.130.10.10">
    <property type="entry name" value="YVTN repeat-like/Quinoprotein amine dehydrogenase"/>
    <property type="match status" value="4"/>
</dbReference>
<dbReference type="EMBL" id="CP071839">
    <property type="protein sequence ID" value="QTE01905.1"/>
    <property type="molecule type" value="Genomic_DNA"/>
</dbReference>
<dbReference type="Proteomes" id="UP000663908">
    <property type="component" value="Chromosome"/>
</dbReference>
<evidence type="ECO:0000256" key="2">
    <source>
        <dbReference type="ARBA" id="ARBA00022737"/>
    </source>
</evidence>
<dbReference type="InterPro" id="IPR001680">
    <property type="entry name" value="WD40_rpt"/>
</dbReference>
<dbReference type="Pfam" id="PF20703">
    <property type="entry name" value="nSTAND1"/>
    <property type="match status" value="1"/>
</dbReference>
<evidence type="ECO:0000313" key="6">
    <source>
        <dbReference type="Proteomes" id="UP000663908"/>
    </source>
</evidence>
<feature type="repeat" description="WD" evidence="3">
    <location>
        <begin position="1081"/>
        <end position="1114"/>
    </location>
</feature>
<name>A0ABX7TYN3_STRCY</name>
<proteinExistence type="predicted"/>
<keyword evidence="6" id="KW-1185">Reference proteome</keyword>
<feature type="repeat" description="WD" evidence="3">
    <location>
        <begin position="815"/>
        <end position="847"/>
    </location>
</feature>
<protein>
    <submittedName>
        <fullName evidence="5">Translocation protein TolB</fullName>
    </submittedName>
</protein>
<accession>A0ABX7TYN3</accession>
<dbReference type="InterPro" id="IPR036322">
    <property type="entry name" value="WD40_repeat_dom_sf"/>
</dbReference>
<feature type="repeat" description="WD" evidence="3">
    <location>
        <begin position="870"/>
        <end position="894"/>
    </location>
</feature>
<gene>
    <name evidence="5" type="ORF">S1361_31530</name>
</gene>
<dbReference type="InterPro" id="IPR019775">
    <property type="entry name" value="WD40_repeat_CS"/>
</dbReference>
<organism evidence="5 6">
    <name type="scientific">Streptomyces cyanogenus</name>
    <dbReference type="NCBI Taxonomy" id="80860"/>
    <lineage>
        <taxon>Bacteria</taxon>
        <taxon>Bacillati</taxon>
        <taxon>Actinomycetota</taxon>
        <taxon>Actinomycetes</taxon>
        <taxon>Kitasatosporales</taxon>
        <taxon>Streptomycetaceae</taxon>
        <taxon>Streptomyces</taxon>
    </lineage>
</organism>
<feature type="repeat" description="WD" evidence="3">
    <location>
        <begin position="669"/>
        <end position="702"/>
    </location>
</feature>
<dbReference type="PROSITE" id="PS50294">
    <property type="entry name" value="WD_REPEATS_REGION"/>
    <property type="match status" value="8"/>
</dbReference>
<dbReference type="SMART" id="SM00320">
    <property type="entry name" value="WD40"/>
    <property type="match status" value="14"/>
</dbReference>
<dbReference type="SUPFAM" id="SSF52540">
    <property type="entry name" value="P-loop containing nucleoside triphosphate hydrolases"/>
    <property type="match status" value="1"/>
</dbReference>
<dbReference type="PROSITE" id="PS50082">
    <property type="entry name" value="WD_REPEATS_2"/>
    <property type="match status" value="11"/>
</dbReference>
<dbReference type="InterPro" id="IPR015943">
    <property type="entry name" value="WD40/YVTN_repeat-like_dom_sf"/>
</dbReference>
<dbReference type="PRINTS" id="PR00320">
    <property type="entry name" value="GPROTEINBRPT"/>
</dbReference>
<keyword evidence="2" id="KW-0677">Repeat</keyword>
<feature type="repeat" description="WD" evidence="3">
    <location>
        <begin position="916"/>
        <end position="939"/>
    </location>
</feature>
<feature type="repeat" description="WD" evidence="3">
    <location>
        <begin position="990"/>
        <end position="1031"/>
    </location>
</feature>
<evidence type="ECO:0000256" key="1">
    <source>
        <dbReference type="ARBA" id="ARBA00022574"/>
    </source>
</evidence>
<dbReference type="PROSITE" id="PS00678">
    <property type="entry name" value="WD_REPEATS_1"/>
    <property type="match status" value="6"/>
</dbReference>
<evidence type="ECO:0000259" key="4">
    <source>
        <dbReference type="Pfam" id="PF20703"/>
    </source>
</evidence>
<feature type="domain" description="Novel STAND NTPase 1" evidence="4">
    <location>
        <begin position="64"/>
        <end position="489"/>
    </location>
</feature>
<feature type="repeat" description="WD" evidence="3">
    <location>
        <begin position="1132"/>
        <end position="1173"/>
    </location>
</feature>
<feature type="repeat" description="WD" evidence="3">
    <location>
        <begin position="1178"/>
        <end position="1211"/>
    </location>
</feature>
<dbReference type="InterPro" id="IPR050349">
    <property type="entry name" value="WD_LIS1/nudF_dynein_reg"/>
</dbReference>
<evidence type="ECO:0000313" key="5">
    <source>
        <dbReference type="EMBL" id="QTE01905.1"/>
    </source>
</evidence>
<dbReference type="Pfam" id="PF00400">
    <property type="entry name" value="WD40"/>
    <property type="match status" value="14"/>
</dbReference>
<dbReference type="InterPro" id="IPR049052">
    <property type="entry name" value="nSTAND1"/>
</dbReference>
<feature type="repeat" description="WD" evidence="3">
    <location>
        <begin position="1221"/>
        <end position="1262"/>
    </location>
</feature>
<reference evidence="5 6" key="1">
    <citation type="submission" date="2021-03" db="EMBL/GenBank/DDBJ databases">
        <title>Complete genome sequence of Streptomyces cyanogenus S136, producer of anticancer angucycline landomycin A.</title>
        <authorList>
            <person name="Hrab P."/>
            <person name="Ruckert C."/>
            <person name="Busche T."/>
            <person name="Ostash I."/>
            <person name="Kalinowski J."/>
            <person name="Fedorenko V."/>
            <person name="Yushchuk O."/>
            <person name="Ostash B."/>
        </authorList>
    </citation>
    <scope>NUCLEOTIDE SEQUENCE [LARGE SCALE GENOMIC DNA]</scope>
    <source>
        <strain evidence="5 6">S136</strain>
    </source>
</reference>
<dbReference type="SUPFAM" id="SSF50978">
    <property type="entry name" value="WD40 repeat-like"/>
    <property type="match status" value="2"/>
</dbReference>
<sequence>MSPADERPEDDEAIRFHAIASGQAQIFQAGGDQHVAERDLHLHYADGVRRARRLQRGGETRECPYPGLVAFESAQADWFFGRDTETAELLVHLDEGLRGGGPLIVVAPSGAGKSSLLRAGVLPAIARGALPAAGSAQWPHMLFTPTASPMAALSAHLASATGIAPDLLGQALQSGPSACLTLLRKCLRTTAGSNGPPNKRLVVVVDQLEELFTLGSSEQDRHDFLDFLSALASIGSAGEEPIGLVVYGMRSDFYTPCADYPQLRGVLQDRQVLIGPMTRDGLRHAITIPAQATGLDIEPGLVELLLRDLGVRDGENHPSSGEDASAAHAYEAGRLPLLAHALRATWQQRHGHTLTVAGYQATGGIYRAVGTTAERVYNRLDSDAKQTANLLFMSLVKVGDGVNDTRKRLPRTQLLEIGSKSAVIDPIIEAFTEARLLTVQGNSVEITHEALLGAWPRLQRWIKADRAGHIIRQELEEVATSWSRSHQDAGMLYRGHRLETVRTWAKAHRDRLSTAATEFLAASSAQERRTIRLRRVLIAMLTTLALIASGAAVVAFQQRATAQAQRDIAVSRQITVEADRLRDGQPSLAALFDIAAYRWRPQDSGVYTRLITNASATLSTPLAPSTGGQTWSAVFSPHGRTLATIGTDHKVRLWNVSSPVRSTLLGPALTGNKGVLWWLAFSPNGRVVAGAGSDGRVWLWKVTDPAHPVSMGRNLTLKITGSNSMAFSPDGRMLATAESDGSVRLWDVADPVHPTSLASVSSGNKPGFPSISDITSVTFSPDGRVLAAAEGDSNGVVQLWDLADPAKPTPLGKPLSGSMSRVEEMKFSPNGRLFAIASNDGVVRIWNTANVTKPKQLKKRLSEPVIGSHALAFSPDGRLLATATFDGTVRIFSMGDPSAPEALTNPLTGHKGIWWMVFSPDGHTLASAGSDGAVLLWKLPKRVISSFSGVVSSLDFSPDGHTLATVGTGSGDELTLWNVTDPAHPISRGSLTYSDRIKLVAFSPDRRTLATGGEDLIVRLWNVADPSRPSKLADLRIGHTGSINSLAFSPDGRTLATAGFREVQLWNVADPTHAAPLGKPLSGHTGSVNSLAFSPDGRTLATAGDDGAVRLWNVADPTHAAPLGKPLSGHAVSLNNLVVNSLTFSPDGHTLATAGADLSVRLWNVADPSRPSKLADLRSGHTGRINSLAFSPDGRTLATAGADLTIRLWNMAKRVPFGPPVTGHASLVTSVRFSPDGHTLASAGLDGTVRLWETDIGQAVAYICNTVQGGLTQRDWQRQFPDIPFRAPCP</sequence>
<dbReference type="InterPro" id="IPR027417">
    <property type="entry name" value="P-loop_NTPase"/>
</dbReference>
<evidence type="ECO:0000256" key="3">
    <source>
        <dbReference type="PROSITE-ProRule" id="PRU00221"/>
    </source>
</evidence>
<dbReference type="CDD" id="cd00200">
    <property type="entry name" value="WD40"/>
    <property type="match status" value="2"/>
</dbReference>
<feature type="repeat" description="WD" evidence="3">
    <location>
        <begin position="635"/>
        <end position="658"/>
    </location>
</feature>
<dbReference type="InterPro" id="IPR020472">
    <property type="entry name" value="WD40_PAC1"/>
</dbReference>
<keyword evidence="1 3" id="KW-0853">WD repeat</keyword>
<dbReference type="PANTHER" id="PTHR44129">
    <property type="entry name" value="WD REPEAT-CONTAINING PROTEIN POP1"/>
    <property type="match status" value="1"/>
</dbReference>
<feature type="repeat" description="WD" evidence="3">
    <location>
        <begin position="724"/>
        <end position="748"/>
    </location>
</feature>